<evidence type="ECO:0000256" key="1">
    <source>
        <dbReference type="SAM" id="MobiDB-lite"/>
    </source>
</evidence>
<feature type="compositionally biased region" description="Polar residues" evidence="1">
    <location>
        <begin position="196"/>
        <end position="210"/>
    </location>
</feature>
<evidence type="ECO:0008006" key="4">
    <source>
        <dbReference type="Google" id="ProtNLM"/>
    </source>
</evidence>
<evidence type="ECO:0000313" key="2">
    <source>
        <dbReference type="EMBL" id="KAJ4849747.1"/>
    </source>
</evidence>
<dbReference type="PANTHER" id="PTHR34427:SF5">
    <property type="entry name" value="DUF4283 DOMAIN-CONTAINING PROTEIN"/>
    <property type="match status" value="1"/>
</dbReference>
<feature type="compositionally biased region" description="Polar residues" evidence="1">
    <location>
        <begin position="312"/>
        <end position="327"/>
    </location>
</feature>
<dbReference type="EMBL" id="JAKUCV010000502">
    <property type="protein sequence ID" value="KAJ4849747.1"/>
    <property type="molecule type" value="Genomic_DNA"/>
</dbReference>
<feature type="region of interest" description="Disordered" evidence="1">
    <location>
        <begin position="303"/>
        <end position="352"/>
    </location>
</feature>
<evidence type="ECO:0000313" key="3">
    <source>
        <dbReference type="Proteomes" id="UP001141552"/>
    </source>
</evidence>
<gene>
    <name evidence="2" type="ORF">Tsubulata_050377</name>
</gene>
<reference evidence="2" key="1">
    <citation type="submission" date="2022-02" db="EMBL/GenBank/DDBJ databases">
        <authorList>
            <person name="Henning P.M."/>
            <person name="McCubbin A.G."/>
            <person name="Shore J.S."/>
        </authorList>
    </citation>
    <scope>NUCLEOTIDE SEQUENCE</scope>
    <source>
        <strain evidence="2">F60SS</strain>
        <tissue evidence="2">Leaves</tissue>
    </source>
</reference>
<dbReference type="AlphaFoldDB" id="A0A9Q0GH17"/>
<sequence length="440" mass="48694">MKTAPLEGGNQGPIEPDPGVIFIPTTNNMKWLARSAVGVLRNPASMGSVHLLWVLHGMWEVEVSDMGGDRVLVSFPNEESMQIFLQQQHDWISLWFSSFKPWQDGGRAVNRRCWIQVRGIPLNIWCEEFFELIGSLLGRMVRVHPSTEQRKNLGAAWMEILATQGETIAKSLMVKVLNRSYKIEVVEVGCEEVDESSMSSMATRSQQFELQETDEAPAAGEGEEQYPGSREQRPGGGEIDGVIPEIEGDPFNLMPLISERNLRSKKGKNVAAEKEDGINEPIISPSSLVTESQVNHRLLKQQGTGPVFPRSSLGSSFQASPTPTYNSYGPLEGNDDDDDTQGPPGFTKVISTPRNKHVSCASLKTPAQTHSASYNPTDPDYILFLENRLAKAISLARVSTRNKFKKVNPQGHVTSADYSQCHATRECKVESVSTIANFKH</sequence>
<name>A0A9Q0GH17_9ROSI</name>
<proteinExistence type="predicted"/>
<dbReference type="PANTHER" id="PTHR34427">
    <property type="entry name" value="DUF4283 DOMAIN PROTEIN"/>
    <property type="match status" value="1"/>
</dbReference>
<dbReference type="Proteomes" id="UP001141552">
    <property type="component" value="Unassembled WGS sequence"/>
</dbReference>
<accession>A0A9Q0GH17</accession>
<reference evidence="2" key="2">
    <citation type="journal article" date="2023" name="Plants (Basel)">
        <title>Annotation of the Turnera subulata (Passifloraceae) Draft Genome Reveals the S-Locus Evolved after the Divergence of Turneroideae from Passifloroideae in a Stepwise Manner.</title>
        <authorList>
            <person name="Henning P.M."/>
            <person name="Roalson E.H."/>
            <person name="Mir W."/>
            <person name="McCubbin A.G."/>
            <person name="Shore J.S."/>
        </authorList>
    </citation>
    <scope>NUCLEOTIDE SEQUENCE</scope>
    <source>
        <strain evidence="2">F60SS</strain>
    </source>
</reference>
<feature type="region of interest" description="Disordered" evidence="1">
    <location>
        <begin position="196"/>
        <end position="247"/>
    </location>
</feature>
<protein>
    <recommendedName>
        <fullName evidence="4">DUF4283 domain-containing protein</fullName>
    </recommendedName>
</protein>
<organism evidence="2 3">
    <name type="scientific">Turnera subulata</name>
    <dbReference type="NCBI Taxonomy" id="218843"/>
    <lineage>
        <taxon>Eukaryota</taxon>
        <taxon>Viridiplantae</taxon>
        <taxon>Streptophyta</taxon>
        <taxon>Embryophyta</taxon>
        <taxon>Tracheophyta</taxon>
        <taxon>Spermatophyta</taxon>
        <taxon>Magnoliopsida</taxon>
        <taxon>eudicotyledons</taxon>
        <taxon>Gunneridae</taxon>
        <taxon>Pentapetalae</taxon>
        <taxon>rosids</taxon>
        <taxon>fabids</taxon>
        <taxon>Malpighiales</taxon>
        <taxon>Passifloraceae</taxon>
        <taxon>Turnera</taxon>
    </lineage>
</organism>
<keyword evidence="3" id="KW-1185">Reference proteome</keyword>
<dbReference type="OrthoDB" id="1436406at2759"/>
<comment type="caution">
    <text evidence="2">The sequence shown here is derived from an EMBL/GenBank/DDBJ whole genome shotgun (WGS) entry which is preliminary data.</text>
</comment>